<sequence length="101" mass="10899">MTSFKPQALASARETAPHLPRGLLLDQLAEGWLDTARQLGCVAVVCNHALWNDATVAEAHLAGMRTLSYTVNDDWAAQRLIALKTDGIITDRVDLFSPAAA</sequence>
<evidence type="ECO:0000313" key="2">
    <source>
        <dbReference type="EMBL" id="EER57683.1"/>
    </source>
</evidence>
<dbReference type="Proteomes" id="UP000003856">
    <property type="component" value="Unassembled WGS sequence"/>
</dbReference>
<evidence type="ECO:0000259" key="1">
    <source>
        <dbReference type="PROSITE" id="PS51704"/>
    </source>
</evidence>
<comment type="caution">
    <text evidence="2">The sequence shown here is derived from an EMBL/GenBank/DDBJ whole genome shotgun (WGS) entry which is preliminary data.</text>
</comment>
<dbReference type="PANTHER" id="PTHR46211">
    <property type="entry name" value="GLYCEROPHOSPHORYL DIESTER PHOSPHODIESTERASE"/>
    <property type="match status" value="1"/>
</dbReference>
<dbReference type="Pfam" id="PF03009">
    <property type="entry name" value="GDPD"/>
    <property type="match status" value="1"/>
</dbReference>
<dbReference type="InterPro" id="IPR017946">
    <property type="entry name" value="PLC-like_Pdiesterase_TIM-brl"/>
</dbReference>
<protein>
    <submittedName>
        <fullName evidence="2">Glycerophosphodiester phosphodiesterase</fullName>
    </submittedName>
</protein>
<feature type="domain" description="GP-PDE" evidence="1">
    <location>
        <begin position="1"/>
        <end position="100"/>
    </location>
</feature>
<organism evidence="2 3">
    <name type="scientific">Acidovorax delafieldii 2AN</name>
    <dbReference type="NCBI Taxonomy" id="573060"/>
    <lineage>
        <taxon>Bacteria</taxon>
        <taxon>Pseudomonadati</taxon>
        <taxon>Pseudomonadota</taxon>
        <taxon>Betaproteobacteria</taxon>
        <taxon>Burkholderiales</taxon>
        <taxon>Comamonadaceae</taxon>
        <taxon>Acidovorax</taxon>
    </lineage>
</organism>
<dbReference type="GO" id="GO:0006629">
    <property type="term" value="P:lipid metabolic process"/>
    <property type="evidence" value="ECO:0007669"/>
    <property type="project" value="InterPro"/>
</dbReference>
<name>C5TCW5_ACIDE</name>
<dbReference type="SUPFAM" id="SSF51695">
    <property type="entry name" value="PLC-like phosphodiesterases"/>
    <property type="match status" value="1"/>
</dbReference>
<dbReference type="AlphaFoldDB" id="C5TCW5"/>
<proteinExistence type="predicted"/>
<dbReference type="GO" id="GO:0008081">
    <property type="term" value="F:phosphoric diester hydrolase activity"/>
    <property type="evidence" value="ECO:0007669"/>
    <property type="project" value="InterPro"/>
</dbReference>
<reference evidence="2 3" key="1">
    <citation type="submission" date="2009-05" db="EMBL/GenBank/DDBJ databases">
        <title>The draft genome of Acidovorax delafieldii 2AN.</title>
        <authorList>
            <consortium name="US DOE Joint Genome Institute (JGI-PGF)"/>
            <person name="Lucas S."/>
            <person name="Copeland A."/>
            <person name="Lapidus A."/>
            <person name="Glavina del Rio T."/>
            <person name="Tice H."/>
            <person name="Bruce D."/>
            <person name="Goodwin L."/>
            <person name="Pitluck S."/>
            <person name="Larimer F."/>
            <person name="Land M.L."/>
            <person name="Hauser L."/>
            <person name="Shelobolina E.S."/>
            <person name="Picardal F."/>
            <person name="Roden E."/>
            <person name="Emerson D."/>
        </authorList>
    </citation>
    <scope>NUCLEOTIDE SEQUENCE [LARGE SCALE GENOMIC DNA]</scope>
    <source>
        <strain evidence="2 3">2AN</strain>
    </source>
</reference>
<accession>C5TCW5</accession>
<evidence type="ECO:0000313" key="3">
    <source>
        <dbReference type="Proteomes" id="UP000003856"/>
    </source>
</evidence>
<dbReference type="PANTHER" id="PTHR46211:SF1">
    <property type="entry name" value="GLYCEROPHOSPHODIESTER PHOSPHODIESTERASE, CYTOPLASMIC"/>
    <property type="match status" value="1"/>
</dbReference>
<dbReference type="EMBL" id="ACQT01000534">
    <property type="protein sequence ID" value="EER57683.1"/>
    <property type="molecule type" value="Genomic_DNA"/>
</dbReference>
<dbReference type="Gene3D" id="3.20.20.190">
    <property type="entry name" value="Phosphatidylinositol (PI) phosphodiesterase"/>
    <property type="match status" value="1"/>
</dbReference>
<gene>
    <name evidence="2" type="ORF">AcdelDRAFT_4746</name>
</gene>
<keyword evidence="3" id="KW-1185">Reference proteome</keyword>
<dbReference type="PROSITE" id="PS51704">
    <property type="entry name" value="GP_PDE"/>
    <property type="match status" value="1"/>
</dbReference>
<dbReference type="PATRIC" id="fig|573060.9.peg.159"/>
<dbReference type="InterPro" id="IPR030395">
    <property type="entry name" value="GP_PDE_dom"/>
</dbReference>